<reference evidence="2" key="1">
    <citation type="journal article" date="2017" name="Proc. Natl. Acad. Sci. U.S.A.">
        <title>Simulation of Deepwater Horizon oil plume reveals substrate specialization within a complex community of hydrocarbon-degraders.</title>
        <authorList>
            <person name="Hu P."/>
            <person name="Dubinsky E.A."/>
            <person name="Probst A.J."/>
            <person name="Wang J."/>
            <person name="Sieber C.M.K."/>
            <person name="Tom L.M."/>
            <person name="Gardinali P."/>
            <person name="Banfield J.F."/>
            <person name="Atlas R.M."/>
            <person name="Andersen G.L."/>
        </authorList>
    </citation>
    <scope>NUCLEOTIDE SEQUENCE [LARGE SCALE GENOMIC DNA]</scope>
</reference>
<proteinExistence type="predicted"/>
<organism evidence="1 2">
    <name type="scientific">Nonlabens dokdonensis</name>
    <dbReference type="NCBI Taxonomy" id="328515"/>
    <lineage>
        <taxon>Bacteria</taxon>
        <taxon>Pseudomonadati</taxon>
        <taxon>Bacteroidota</taxon>
        <taxon>Flavobacteriia</taxon>
        <taxon>Flavobacteriales</taxon>
        <taxon>Flavobacteriaceae</taxon>
        <taxon>Nonlabens</taxon>
    </lineage>
</organism>
<dbReference type="RefSeq" id="WP_303685998.1">
    <property type="nucleotide sequence ID" value="NZ_CAJXYO010000036.1"/>
</dbReference>
<gene>
    <name evidence="1" type="ORF">A9Q93_03490</name>
</gene>
<dbReference type="Proteomes" id="UP000196102">
    <property type="component" value="Unassembled WGS sequence"/>
</dbReference>
<dbReference type="EMBL" id="MAAX01000059">
    <property type="protein sequence ID" value="OUS18693.1"/>
    <property type="molecule type" value="Genomic_DNA"/>
</dbReference>
<comment type="caution">
    <text evidence="1">The sequence shown here is derived from an EMBL/GenBank/DDBJ whole genome shotgun (WGS) entry which is preliminary data.</text>
</comment>
<dbReference type="SUPFAM" id="SSF52540">
    <property type="entry name" value="P-loop containing nucleoside triphosphate hydrolases"/>
    <property type="match status" value="1"/>
</dbReference>
<name>A0A1Z8B809_9FLAO</name>
<dbReference type="AlphaFoldDB" id="A0A1Z8B809"/>
<accession>A0A1Z8B809</accession>
<evidence type="ECO:0000313" key="1">
    <source>
        <dbReference type="EMBL" id="OUS18693.1"/>
    </source>
</evidence>
<dbReference type="Pfam" id="PF13469">
    <property type="entry name" value="Sulfotransfer_3"/>
    <property type="match status" value="1"/>
</dbReference>
<dbReference type="InterPro" id="IPR027417">
    <property type="entry name" value="P-loop_NTPase"/>
</dbReference>
<evidence type="ECO:0008006" key="3">
    <source>
        <dbReference type="Google" id="ProtNLM"/>
    </source>
</evidence>
<protein>
    <recommendedName>
        <fullName evidence="3">Sulfotransferase</fullName>
    </recommendedName>
</protein>
<sequence>MFYKRKQPLVLFYSSRRGGSTLLAEIMEAARSTVYVDQPFDLWKPDTDRGRIIASFLPNKHQSQFFEMDDQEKNKITLYLDHFYKKKLLHLSTGKRAKHIVLKIVNAHGLIDELATLVPSKTVVLMRHPFSQSLSVMRNKWGTCEAAFIESTTWTDTYLTLEQLAFSKEVSEKGTYFEKAVLNWCLEWHYPLHYSKTKKLTLYYEDLVLDGANHITRLYEFLGFKEIQNGVAILNKPSKSSNFSTKATVEGIKNNDKSAMLSSWRSQLEEKDLVNAQKILDVFNVTVYSRFSDIPQL</sequence>
<dbReference type="Gene3D" id="3.40.50.300">
    <property type="entry name" value="P-loop containing nucleotide triphosphate hydrolases"/>
    <property type="match status" value="1"/>
</dbReference>
<evidence type="ECO:0000313" key="2">
    <source>
        <dbReference type="Proteomes" id="UP000196102"/>
    </source>
</evidence>